<organism evidence="1">
    <name type="scientific">Sipha flava</name>
    <name type="common">yellow sugarcane aphid</name>
    <dbReference type="NCBI Taxonomy" id="143950"/>
    <lineage>
        <taxon>Eukaryota</taxon>
        <taxon>Metazoa</taxon>
        <taxon>Ecdysozoa</taxon>
        <taxon>Arthropoda</taxon>
        <taxon>Hexapoda</taxon>
        <taxon>Insecta</taxon>
        <taxon>Pterygota</taxon>
        <taxon>Neoptera</taxon>
        <taxon>Paraneoptera</taxon>
        <taxon>Hemiptera</taxon>
        <taxon>Sternorrhyncha</taxon>
        <taxon>Aphidomorpha</taxon>
        <taxon>Aphidoidea</taxon>
        <taxon>Aphididae</taxon>
        <taxon>Sipha</taxon>
    </lineage>
</organism>
<dbReference type="AlphaFoldDB" id="A0A2S2Q1S9"/>
<dbReference type="InterPro" id="IPR029071">
    <property type="entry name" value="Ubiquitin-like_domsf"/>
</dbReference>
<reference evidence="1" key="1">
    <citation type="submission" date="2018-04" db="EMBL/GenBank/DDBJ databases">
        <title>Transcriptome assembly of Sipha flava.</title>
        <authorList>
            <person name="Scully E.D."/>
            <person name="Geib S.M."/>
            <person name="Palmer N.A."/>
            <person name="Koch K."/>
            <person name="Bradshaw J."/>
            <person name="Heng-Moss T."/>
            <person name="Sarath G."/>
        </authorList>
    </citation>
    <scope>NUCLEOTIDE SEQUENCE</scope>
</reference>
<dbReference type="Pfam" id="PF21989">
    <property type="entry name" value="RA_2"/>
    <property type="match status" value="1"/>
</dbReference>
<sequence length="125" mass="14905">MLKYRIRASKISVLSEKRFDLTNKEIKVYNIDGTYQSVLVTPELSSEELCSQLKKNILSDCFDWSIVELWKDEGIERTLENHESVLMCYEQMKHENRTLELRISNKMFDMYKHPEVNFIVTICYV</sequence>
<dbReference type="SUPFAM" id="SSF54236">
    <property type="entry name" value="Ubiquitin-like"/>
    <property type="match status" value="1"/>
</dbReference>
<dbReference type="InterPro" id="IPR039664">
    <property type="entry name" value="GRB/APBB1IP"/>
</dbReference>
<name>A0A2S2Q1S9_9HEMI</name>
<proteinExistence type="predicted"/>
<accession>A0A2S2Q1S9</accession>
<evidence type="ECO:0000313" key="1">
    <source>
        <dbReference type="EMBL" id="MBY71735.1"/>
    </source>
</evidence>
<protein>
    <submittedName>
        <fullName evidence="1">Growth factor receptor-bound protein 10</fullName>
    </submittedName>
</protein>
<dbReference type="EMBL" id="GGMS01002532">
    <property type="protein sequence ID" value="MBY71735.1"/>
    <property type="molecule type" value="Transcribed_RNA"/>
</dbReference>
<dbReference type="Gene3D" id="3.10.20.90">
    <property type="entry name" value="Phosphatidylinositol 3-kinase Catalytic Subunit, Chain A, domain 1"/>
    <property type="match status" value="1"/>
</dbReference>
<keyword evidence="1" id="KW-0675">Receptor</keyword>
<dbReference type="PANTHER" id="PTHR11243:SF38">
    <property type="entry name" value="GROWTH FACTOR RECEPTOR-BOUND PROTEIN 14-LIKE ISOFORM X1"/>
    <property type="match status" value="1"/>
</dbReference>
<dbReference type="OrthoDB" id="8815311at2759"/>
<gene>
    <name evidence="1" type="primary">Grb10</name>
    <name evidence="1" type="ORF">g.32509</name>
</gene>
<dbReference type="PANTHER" id="PTHR11243">
    <property type="entry name" value="GROWTH FACTOR RECEPTOR-BOUND PROTEIN"/>
    <property type="match status" value="1"/>
</dbReference>